<evidence type="ECO:0000259" key="6">
    <source>
        <dbReference type="Pfam" id="PF14833"/>
    </source>
</evidence>
<dbReference type="InterPro" id="IPR015815">
    <property type="entry name" value="HIBADH-related"/>
</dbReference>
<dbReference type="InterPro" id="IPR013328">
    <property type="entry name" value="6PGD_dom2"/>
</dbReference>
<evidence type="ECO:0000259" key="5">
    <source>
        <dbReference type="Pfam" id="PF03446"/>
    </source>
</evidence>
<keyword evidence="2" id="KW-0560">Oxidoreductase</keyword>
<protein>
    <submittedName>
        <fullName evidence="7">NAD(P)-dependent oxidoreductase</fullName>
    </submittedName>
</protein>
<feature type="domain" description="6-phosphogluconate dehydrogenase NADP-binding" evidence="5">
    <location>
        <begin position="3"/>
        <end position="156"/>
    </location>
</feature>
<dbReference type="PANTHER" id="PTHR43580:SF2">
    <property type="entry name" value="CYTOKINE-LIKE NUCLEAR FACTOR N-PAC"/>
    <property type="match status" value="1"/>
</dbReference>
<evidence type="ECO:0000313" key="7">
    <source>
        <dbReference type="EMBL" id="AXI76806.1"/>
    </source>
</evidence>
<reference evidence="8" key="1">
    <citation type="submission" date="2018-07" db="EMBL/GenBank/DDBJ databases">
        <title>Streptacidiphilus bronchialis DSM 106435 chromosome.</title>
        <authorList>
            <person name="Batra D."/>
            <person name="Gulvik C.A."/>
        </authorList>
    </citation>
    <scope>NUCLEOTIDE SEQUENCE [LARGE SCALE GENOMIC DNA]</scope>
    <source>
        <strain evidence="8">DSM 106435</strain>
    </source>
</reference>
<dbReference type="PROSITE" id="PS00895">
    <property type="entry name" value="3_HYDROXYISOBUT_DH"/>
    <property type="match status" value="1"/>
</dbReference>
<proteinExistence type="inferred from homology"/>
<evidence type="ECO:0000256" key="1">
    <source>
        <dbReference type="ARBA" id="ARBA00009080"/>
    </source>
</evidence>
<dbReference type="GO" id="GO:0016054">
    <property type="term" value="P:organic acid catabolic process"/>
    <property type="evidence" value="ECO:0007669"/>
    <property type="project" value="UniProtKB-ARBA"/>
</dbReference>
<organism evidence="7 8">
    <name type="scientific">Peterkaempfera bronchialis</name>
    <dbReference type="NCBI Taxonomy" id="2126346"/>
    <lineage>
        <taxon>Bacteria</taxon>
        <taxon>Bacillati</taxon>
        <taxon>Actinomycetota</taxon>
        <taxon>Actinomycetes</taxon>
        <taxon>Kitasatosporales</taxon>
        <taxon>Streptomycetaceae</taxon>
        <taxon>Peterkaempfera</taxon>
    </lineage>
</organism>
<keyword evidence="3" id="KW-0520">NAD</keyword>
<dbReference type="InterPro" id="IPR006115">
    <property type="entry name" value="6PGDH_NADP-bd"/>
</dbReference>
<dbReference type="AlphaFoldDB" id="A0A345SSV1"/>
<dbReference type="EMBL" id="CP031264">
    <property type="protein sequence ID" value="AXI76806.1"/>
    <property type="molecule type" value="Genomic_DNA"/>
</dbReference>
<dbReference type="Proteomes" id="UP000249340">
    <property type="component" value="Chromosome"/>
</dbReference>
<feature type="active site" evidence="4">
    <location>
        <position position="169"/>
    </location>
</feature>
<dbReference type="Gene3D" id="3.40.50.720">
    <property type="entry name" value="NAD(P)-binding Rossmann-like Domain"/>
    <property type="match status" value="1"/>
</dbReference>
<evidence type="ECO:0000256" key="3">
    <source>
        <dbReference type="ARBA" id="ARBA00023027"/>
    </source>
</evidence>
<dbReference type="KEGG" id="stri:C7M71_004380"/>
<dbReference type="InterPro" id="IPR051265">
    <property type="entry name" value="HIBADH-related_NP60_sf"/>
</dbReference>
<dbReference type="SUPFAM" id="SSF48179">
    <property type="entry name" value="6-phosphogluconate dehydrogenase C-terminal domain-like"/>
    <property type="match status" value="1"/>
</dbReference>
<accession>A0A345SSV1</accession>
<evidence type="ECO:0000313" key="8">
    <source>
        <dbReference type="Proteomes" id="UP000249340"/>
    </source>
</evidence>
<dbReference type="Pfam" id="PF03446">
    <property type="entry name" value="NAD_binding_2"/>
    <property type="match status" value="1"/>
</dbReference>
<dbReference type="OrthoDB" id="3185659at2"/>
<dbReference type="SUPFAM" id="SSF51735">
    <property type="entry name" value="NAD(P)-binding Rossmann-fold domains"/>
    <property type="match status" value="1"/>
</dbReference>
<feature type="domain" description="3-hydroxyisobutyrate dehydrogenase-like NAD-binding" evidence="6">
    <location>
        <begin position="165"/>
        <end position="282"/>
    </location>
</feature>
<evidence type="ECO:0000256" key="2">
    <source>
        <dbReference type="ARBA" id="ARBA00023002"/>
    </source>
</evidence>
<dbReference type="GO" id="GO:0050661">
    <property type="term" value="F:NADP binding"/>
    <property type="evidence" value="ECO:0007669"/>
    <property type="project" value="InterPro"/>
</dbReference>
<evidence type="ECO:0000256" key="4">
    <source>
        <dbReference type="PIRSR" id="PIRSR000103-1"/>
    </source>
</evidence>
<sequence>MSDIGFIGLGTMGKPMVRRLLAAGHRVTVWNRSRPAVDELAAEGAEPADELAQAFARPVVLSILADDAAVRERILDGGLLEDTACRVHVNLATVSAGLAAEAAERHAAHGIGYVAAPVLGRAEVAAAGRLNVLVAGAPAAVGLARPVLEPLAARIWTFGEDPSRANAVKIAVNFLLASAIETTAEAISLVESYGVEAGQFVELISNSLFPGPVYATYGGLMAGQRYEPAGFTTRLGLKDVRLAQSAAHARNLALPAASLVQDALLEAMAAGWSERDWATLAEVARRRAGAVTR</sequence>
<comment type="similarity">
    <text evidence="1">Belongs to the HIBADH-related family.</text>
</comment>
<dbReference type="PIRSF" id="PIRSF000103">
    <property type="entry name" value="HIBADH"/>
    <property type="match status" value="1"/>
</dbReference>
<dbReference type="Pfam" id="PF14833">
    <property type="entry name" value="NAD_binding_11"/>
    <property type="match status" value="1"/>
</dbReference>
<name>A0A345SSV1_9ACTN</name>
<dbReference type="InterPro" id="IPR036291">
    <property type="entry name" value="NAD(P)-bd_dom_sf"/>
</dbReference>
<dbReference type="GO" id="GO:0016491">
    <property type="term" value="F:oxidoreductase activity"/>
    <property type="evidence" value="ECO:0007669"/>
    <property type="project" value="UniProtKB-KW"/>
</dbReference>
<keyword evidence="8" id="KW-1185">Reference proteome</keyword>
<dbReference type="InterPro" id="IPR008927">
    <property type="entry name" value="6-PGluconate_DH-like_C_sf"/>
</dbReference>
<dbReference type="PANTHER" id="PTHR43580">
    <property type="entry name" value="OXIDOREDUCTASE GLYR1-RELATED"/>
    <property type="match status" value="1"/>
</dbReference>
<dbReference type="Gene3D" id="1.10.1040.10">
    <property type="entry name" value="N-(1-d-carboxylethyl)-l-norvaline Dehydrogenase, domain 2"/>
    <property type="match status" value="1"/>
</dbReference>
<gene>
    <name evidence="7" type="ORF">C7M71_004380</name>
</gene>
<dbReference type="InterPro" id="IPR002204">
    <property type="entry name" value="3-OH-isobutyrate_DH-rel_CS"/>
</dbReference>
<dbReference type="GO" id="GO:0051287">
    <property type="term" value="F:NAD binding"/>
    <property type="evidence" value="ECO:0007669"/>
    <property type="project" value="InterPro"/>
</dbReference>
<dbReference type="InterPro" id="IPR029154">
    <property type="entry name" value="HIBADH-like_NADP-bd"/>
</dbReference>